<evidence type="ECO:0000256" key="1">
    <source>
        <dbReference type="SAM" id="Phobius"/>
    </source>
</evidence>
<comment type="caution">
    <text evidence="2">The sequence shown here is derived from an EMBL/GenBank/DDBJ whole genome shotgun (WGS) entry which is preliminary data.</text>
</comment>
<keyword evidence="1" id="KW-1133">Transmembrane helix</keyword>
<reference evidence="2 3" key="1">
    <citation type="journal article" date="2022" name="G3 (Bethesda)">
        <title>Enemy or ally: a genomic approach to elucidate the lifestyle of Phyllosticta citrichinaensis.</title>
        <authorList>
            <person name="Buijs V.A."/>
            <person name="Groenewald J.Z."/>
            <person name="Haridas S."/>
            <person name="LaButti K.M."/>
            <person name="Lipzen A."/>
            <person name="Martin F.M."/>
            <person name="Barry K."/>
            <person name="Grigoriev I.V."/>
            <person name="Crous P.W."/>
            <person name="Seidl M.F."/>
        </authorList>
    </citation>
    <scope>NUCLEOTIDE SEQUENCE [LARGE SCALE GENOMIC DNA]</scope>
    <source>
        <strain evidence="2 3">CBS 129764</strain>
    </source>
</reference>
<feature type="transmembrane region" description="Helical" evidence="1">
    <location>
        <begin position="71"/>
        <end position="91"/>
    </location>
</feature>
<accession>A0ABR1Y2Y0</accession>
<keyword evidence="1" id="KW-0812">Transmembrane</keyword>
<evidence type="ECO:0000313" key="3">
    <source>
        <dbReference type="Proteomes" id="UP001456524"/>
    </source>
</evidence>
<organism evidence="2 3">
    <name type="scientific">Phyllosticta citrichinensis</name>
    <dbReference type="NCBI Taxonomy" id="1130410"/>
    <lineage>
        <taxon>Eukaryota</taxon>
        <taxon>Fungi</taxon>
        <taxon>Dikarya</taxon>
        <taxon>Ascomycota</taxon>
        <taxon>Pezizomycotina</taxon>
        <taxon>Dothideomycetes</taxon>
        <taxon>Dothideomycetes incertae sedis</taxon>
        <taxon>Botryosphaeriales</taxon>
        <taxon>Phyllostictaceae</taxon>
        <taxon>Phyllosticta</taxon>
    </lineage>
</organism>
<sequence>MTSSSWSDPSATGERALRLIATPHSLHIGPRKMPALAQALSLHARRAADDSAAHVHQLFKRKKNFAAREPGVILVFCIVGTIALLLVGLFIHKKLAARRARSQS</sequence>
<keyword evidence="1" id="KW-0472">Membrane</keyword>
<protein>
    <submittedName>
        <fullName evidence="2">Uncharacterized protein</fullName>
    </submittedName>
</protein>
<dbReference type="Proteomes" id="UP001456524">
    <property type="component" value="Unassembled WGS sequence"/>
</dbReference>
<name>A0ABR1Y2Y0_9PEZI</name>
<keyword evidence="3" id="KW-1185">Reference proteome</keyword>
<evidence type="ECO:0000313" key="2">
    <source>
        <dbReference type="EMBL" id="KAK8175500.1"/>
    </source>
</evidence>
<proteinExistence type="predicted"/>
<gene>
    <name evidence="2" type="ORF">IWX90DRAFT_511195</name>
</gene>
<dbReference type="EMBL" id="JBBWUH010000002">
    <property type="protein sequence ID" value="KAK8175500.1"/>
    <property type="molecule type" value="Genomic_DNA"/>
</dbReference>